<dbReference type="RefSeq" id="WP_379836634.1">
    <property type="nucleotide sequence ID" value="NZ_JBHRYQ010000001.1"/>
</dbReference>
<accession>A0ABV7YTU8</accession>
<dbReference type="Proteomes" id="UP001595616">
    <property type="component" value="Unassembled WGS sequence"/>
</dbReference>
<dbReference type="Gene3D" id="3.40.630.30">
    <property type="match status" value="1"/>
</dbReference>
<dbReference type="SUPFAM" id="SSF55729">
    <property type="entry name" value="Acyl-CoA N-acyltransferases (Nat)"/>
    <property type="match status" value="1"/>
</dbReference>
<evidence type="ECO:0000259" key="1">
    <source>
        <dbReference type="Pfam" id="PF00583"/>
    </source>
</evidence>
<comment type="caution">
    <text evidence="2">The sequence shown here is derived from an EMBL/GenBank/DDBJ whole genome shotgun (WGS) entry which is preliminary data.</text>
</comment>
<feature type="domain" description="N-acetyltransferase" evidence="1">
    <location>
        <begin position="54"/>
        <end position="125"/>
    </location>
</feature>
<gene>
    <name evidence="2" type="ORF">ACFOOI_07370</name>
</gene>
<dbReference type="EMBL" id="JBHRYQ010000001">
    <property type="protein sequence ID" value="MFC3810465.1"/>
    <property type="molecule type" value="Genomic_DNA"/>
</dbReference>
<evidence type="ECO:0000313" key="3">
    <source>
        <dbReference type="Proteomes" id="UP001595616"/>
    </source>
</evidence>
<evidence type="ECO:0000313" key="2">
    <source>
        <dbReference type="EMBL" id="MFC3810465.1"/>
    </source>
</evidence>
<protein>
    <submittedName>
        <fullName evidence="2">GNAT family N-acetyltransferase</fullName>
    </submittedName>
</protein>
<organism evidence="2 3">
    <name type="scientific">Lacihabitans lacunae</name>
    <dbReference type="NCBI Taxonomy" id="1028214"/>
    <lineage>
        <taxon>Bacteria</taxon>
        <taxon>Pseudomonadati</taxon>
        <taxon>Bacteroidota</taxon>
        <taxon>Cytophagia</taxon>
        <taxon>Cytophagales</taxon>
        <taxon>Leadbetterellaceae</taxon>
        <taxon>Lacihabitans</taxon>
    </lineage>
</organism>
<sequence length="244" mass="27882">MNTLQKTIIGNYVVQVASEIHYSYAEQICNEMELSAKARGTGIAKRSPDYLMKKMEEGKAVIATTSSGEWVGFCYIETWDHGKFVANSGLIVHPDHRKSGIATAIKTKAFNLSRSKYPDAKIIGLTTSMAVMKINSELGYIPVPFSELPKGDDFWKGCSSCVNYDILNRTNRNHCLCTGMKYDPQEVSLLAKQGKKPEFWDFLKESKVYERWMSVKQRILLHREEKRKKKVEMTAKKKMELLEH</sequence>
<keyword evidence="3" id="KW-1185">Reference proteome</keyword>
<proteinExistence type="predicted"/>
<dbReference type="InterPro" id="IPR016181">
    <property type="entry name" value="Acyl_CoA_acyltransferase"/>
</dbReference>
<dbReference type="InterPro" id="IPR000182">
    <property type="entry name" value="GNAT_dom"/>
</dbReference>
<dbReference type="Pfam" id="PF00583">
    <property type="entry name" value="Acetyltransf_1"/>
    <property type="match status" value="1"/>
</dbReference>
<name>A0ABV7YTU8_9BACT</name>
<reference evidence="3" key="1">
    <citation type="journal article" date="2019" name="Int. J. Syst. Evol. Microbiol.">
        <title>The Global Catalogue of Microorganisms (GCM) 10K type strain sequencing project: providing services to taxonomists for standard genome sequencing and annotation.</title>
        <authorList>
            <consortium name="The Broad Institute Genomics Platform"/>
            <consortium name="The Broad Institute Genome Sequencing Center for Infectious Disease"/>
            <person name="Wu L."/>
            <person name="Ma J."/>
        </authorList>
    </citation>
    <scope>NUCLEOTIDE SEQUENCE [LARGE SCALE GENOMIC DNA]</scope>
    <source>
        <strain evidence="3">CECT 7956</strain>
    </source>
</reference>
<dbReference type="CDD" id="cd04301">
    <property type="entry name" value="NAT_SF"/>
    <property type="match status" value="1"/>
</dbReference>